<evidence type="ECO:0000256" key="1">
    <source>
        <dbReference type="SAM" id="MobiDB-lite"/>
    </source>
</evidence>
<feature type="region of interest" description="Disordered" evidence="1">
    <location>
        <begin position="1"/>
        <end position="53"/>
    </location>
</feature>
<name>A0A9D4QP56_DREPO</name>
<dbReference type="EMBL" id="JAIWYP010000004">
    <property type="protein sequence ID" value="KAH3837377.1"/>
    <property type="molecule type" value="Genomic_DNA"/>
</dbReference>
<feature type="compositionally biased region" description="Low complexity" evidence="1">
    <location>
        <begin position="1"/>
        <end position="50"/>
    </location>
</feature>
<evidence type="ECO:0000256" key="2">
    <source>
        <dbReference type="SAM" id="Phobius"/>
    </source>
</evidence>
<evidence type="ECO:0000313" key="3">
    <source>
        <dbReference type="EMBL" id="KAH3837377.1"/>
    </source>
</evidence>
<accession>A0A9D4QP56</accession>
<sequence>MPSTVPSSATTTESLSPTTTLTEVLSTTPDTETITPTIASTHDSSATTSDVNDPIITSSVPGASGARPIFLMPCYCYPDKAFAGMTEQTIIALLVRDTAIRTNETTVAIFRRKCREDKRFSSKVIGMISASVIVVFFLLIMLSDCNKLRRDGLRIRR</sequence>
<keyword evidence="2" id="KW-0812">Transmembrane</keyword>
<keyword evidence="4" id="KW-1185">Reference proteome</keyword>
<dbReference type="AlphaFoldDB" id="A0A9D4QP56"/>
<comment type="caution">
    <text evidence="3">The sequence shown here is derived from an EMBL/GenBank/DDBJ whole genome shotgun (WGS) entry which is preliminary data.</text>
</comment>
<proteinExistence type="predicted"/>
<reference evidence="3" key="2">
    <citation type="submission" date="2020-11" db="EMBL/GenBank/DDBJ databases">
        <authorList>
            <person name="McCartney M.A."/>
            <person name="Auch B."/>
            <person name="Kono T."/>
            <person name="Mallez S."/>
            <person name="Becker A."/>
            <person name="Gohl D.M."/>
            <person name="Silverstein K.A.T."/>
            <person name="Koren S."/>
            <person name="Bechman K.B."/>
            <person name="Herman A."/>
            <person name="Abrahante J.E."/>
            <person name="Garbe J."/>
        </authorList>
    </citation>
    <scope>NUCLEOTIDE SEQUENCE</scope>
    <source>
        <strain evidence="3">Duluth1</strain>
        <tissue evidence="3">Whole animal</tissue>
    </source>
</reference>
<keyword evidence="2" id="KW-0472">Membrane</keyword>
<feature type="transmembrane region" description="Helical" evidence="2">
    <location>
        <begin position="120"/>
        <end position="142"/>
    </location>
</feature>
<protein>
    <submittedName>
        <fullName evidence="3">Uncharacterized protein</fullName>
    </submittedName>
</protein>
<gene>
    <name evidence="3" type="ORF">DPMN_110764</name>
</gene>
<reference evidence="3" key="1">
    <citation type="journal article" date="2019" name="bioRxiv">
        <title>The Genome of the Zebra Mussel, Dreissena polymorpha: A Resource for Invasive Species Research.</title>
        <authorList>
            <person name="McCartney M.A."/>
            <person name="Auch B."/>
            <person name="Kono T."/>
            <person name="Mallez S."/>
            <person name="Zhang Y."/>
            <person name="Obille A."/>
            <person name="Becker A."/>
            <person name="Abrahante J.E."/>
            <person name="Garbe J."/>
            <person name="Badalamenti J.P."/>
            <person name="Herman A."/>
            <person name="Mangelson H."/>
            <person name="Liachko I."/>
            <person name="Sullivan S."/>
            <person name="Sone E.D."/>
            <person name="Koren S."/>
            <person name="Silverstein K.A.T."/>
            <person name="Beckman K.B."/>
            <person name="Gohl D.M."/>
        </authorList>
    </citation>
    <scope>NUCLEOTIDE SEQUENCE</scope>
    <source>
        <strain evidence="3">Duluth1</strain>
        <tissue evidence="3">Whole animal</tissue>
    </source>
</reference>
<evidence type="ECO:0000313" key="4">
    <source>
        <dbReference type="Proteomes" id="UP000828390"/>
    </source>
</evidence>
<dbReference type="Proteomes" id="UP000828390">
    <property type="component" value="Unassembled WGS sequence"/>
</dbReference>
<organism evidence="3 4">
    <name type="scientific">Dreissena polymorpha</name>
    <name type="common">Zebra mussel</name>
    <name type="synonym">Mytilus polymorpha</name>
    <dbReference type="NCBI Taxonomy" id="45954"/>
    <lineage>
        <taxon>Eukaryota</taxon>
        <taxon>Metazoa</taxon>
        <taxon>Spiralia</taxon>
        <taxon>Lophotrochozoa</taxon>
        <taxon>Mollusca</taxon>
        <taxon>Bivalvia</taxon>
        <taxon>Autobranchia</taxon>
        <taxon>Heteroconchia</taxon>
        <taxon>Euheterodonta</taxon>
        <taxon>Imparidentia</taxon>
        <taxon>Neoheterodontei</taxon>
        <taxon>Myida</taxon>
        <taxon>Dreissenoidea</taxon>
        <taxon>Dreissenidae</taxon>
        <taxon>Dreissena</taxon>
    </lineage>
</organism>
<keyword evidence="2" id="KW-1133">Transmembrane helix</keyword>